<feature type="region of interest" description="Disordered" evidence="1">
    <location>
        <begin position="137"/>
        <end position="168"/>
    </location>
</feature>
<comment type="caution">
    <text evidence="2">The sequence shown here is derived from an EMBL/GenBank/DDBJ whole genome shotgun (WGS) entry which is preliminary data.</text>
</comment>
<reference evidence="2 3" key="1">
    <citation type="submission" date="2017-11" db="EMBL/GenBank/DDBJ databases">
        <title>De-novo sequencing of pomegranate (Punica granatum L.) genome.</title>
        <authorList>
            <person name="Akparov Z."/>
            <person name="Amiraslanov A."/>
            <person name="Hajiyeva S."/>
            <person name="Abbasov M."/>
            <person name="Kaur K."/>
            <person name="Hamwieh A."/>
            <person name="Solovyev V."/>
            <person name="Salamov A."/>
            <person name="Braich B."/>
            <person name="Kosarev P."/>
            <person name="Mahmoud A."/>
            <person name="Hajiyev E."/>
            <person name="Babayeva S."/>
            <person name="Izzatullayeva V."/>
            <person name="Mammadov A."/>
            <person name="Mammadov A."/>
            <person name="Sharifova S."/>
            <person name="Ojaghi J."/>
            <person name="Eynullazada K."/>
            <person name="Bayramov B."/>
            <person name="Abdulazimova A."/>
            <person name="Shahmuradov I."/>
        </authorList>
    </citation>
    <scope>NUCLEOTIDE SEQUENCE [LARGE SCALE GENOMIC DNA]</scope>
    <source>
        <strain evidence="3">cv. AG2017</strain>
        <tissue evidence="2">Leaf</tissue>
    </source>
</reference>
<proteinExistence type="predicted"/>
<evidence type="ECO:0000313" key="3">
    <source>
        <dbReference type="Proteomes" id="UP000233551"/>
    </source>
</evidence>
<name>A0A2I0HW80_PUNGR</name>
<dbReference type="Proteomes" id="UP000233551">
    <property type="component" value="Unassembled WGS sequence"/>
</dbReference>
<keyword evidence="3" id="KW-1185">Reference proteome</keyword>
<dbReference type="AlphaFoldDB" id="A0A2I0HW80"/>
<evidence type="ECO:0000313" key="2">
    <source>
        <dbReference type="EMBL" id="PKI35942.1"/>
    </source>
</evidence>
<gene>
    <name evidence="2" type="ORF">CRG98_043667</name>
</gene>
<organism evidence="2 3">
    <name type="scientific">Punica granatum</name>
    <name type="common">Pomegranate</name>
    <dbReference type="NCBI Taxonomy" id="22663"/>
    <lineage>
        <taxon>Eukaryota</taxon>
        <taxon>Viridiplantae</taxon>
        <taxon>Streptophyta</taxon>
        <taxon>Embryophyta</taxon>
        <taxon>Tracheophyta</taxon>
        <taxon>Spermatophyta</taxon>
        <taxon>Magnoliopsida</taxon>
        <taxon>eudicotyledons</taxon>
        <taxon>Gunneridae</taxon>
        <taxon>Pentapetalae</taxon>
        <taxon>rosids</taxon>
        <taxon>malvids</taxon>
        <taxon>Myrtales</taxon>
        <taxon>Lythraceae</taxon>
        <taxon>Punica</taxon>
    </lineage>
</organism>
<protein>
    <submittedName>
        <fullName evidence="2">Uncharacterized protein</fullName>
    </submittedName>
</protein>
<feature type="region of interest" description="Disordered" evidence="1">
    <location>
        <begin position="1"/>
        <end position="29"/>
    </location>
</feature>
<evidence type="ECO:0000256" key="1">
    <source>
        <dbReference type="SAM" id="MobiDB-lite"/>
    </source>
</evidence>
<sequence length="184" mass="20722">MSRITQAPQADVPDAESSVQGARHTELQSIREERDRLRCELVDIRAEPTDQRELQREMAQTRAHMANQDREIACLSAMLDPTREKACKFCSYNAFLHDRRVVPTFAGRPPAVFTSPRRDVLRPKAIHPGHPLCTTGESCQPSRTDHLRPSPFLHGKASRGLRADPPSKARLTNNNFFLTKSVTA</sequence>
<dbReference type="EMBL" id="PGOL01005112">
    <property type="protein sequence ID" value="PKI35942.1"/>
    <property type="molecule type" value="Genomic_DNA"/>
</dbReference>
<accession>A0A2I0HW80</accession>